<organism evidence="2 3">
    <name type="scientific">Tetranychus urticae</name>
    <name type="common">Two-spotted spider mite</name>
    <dbReference type="NCBI Taxonomy" id="32264"/>
    <lineage>
        <taxon>Eukaryota</taxon>
        <taxon>Metazoa</taxon>
        <taxon>Ecdysozoa</taxon>
        <taxon>Arthropoda</taxon>
        <taxon>Chelicerata</taxon>
        <taxon>Arachnida</taxon>
        <taxon>Acari</taxon>
        <taxon>Acariformes</taxon>
        <taxon>Trombidiformes</taxon>
        <taxon>Prostigmata</taxon>
        <taxon>Eleutherengona</taxon>
        <taxon>Raphignathae</taxon>
        <taxon>Tetranychoidea</taxon>
        <taxon>Tetranychidae</taxon>
        <taxon>Tetranychus</taxon>
    </lineage>
</organism>
<accession>T1KRA9</accession>
<dbReference type="EMBL" id="CAEY01000388">
    <property type="status" value="NOT_ANNOTATED_CDS"/>
    <property type="molecule type" value="Genomic_DNA"/>
</dbReference>
<dbReference type="EnsemblMetazoa" id="tetur18g02890.1">
    <property type="protein sequence ID" value="tetur18g02890.1"/>
    <property type="gene ID" value="tetur18g02890"/>
</dbReference>
<evidence type="ECO:0000313" key="3">
    <source>
        <dbReference type="Proteomes" id="UP000015104"/>
    </source>
</evidence>
<proteinExistence type="predicted"/>
<reference evidence="2" key="2">
    <citation type="submission" date="2015-06" db="UniProtKB">
        <authorList>
            <consortium name="EnsemblMetazoa"/>
        </authorList>
    </citation>
    <scope>IDENTIFICATION</scope>
</reference>
<feature type="compositionally biased region" description="Basic and acidic residues" evidence="1">
    <location>
        <begin position="8"/>
        <end position="25"/>
    </location>
</feature>
<evidence type="ECO:0000313" key="2">
    <source>
        <dbReference type="EnsemblMetazoa" id="tetur18g02890.1"/>
    </source>
</evidence>
<protein>
    <submittedName>
        <fullName evidence="2">Uncharacterized protein</fullName>
    </submittedName>
</protein>
<sequence length="102" mass="11242">MFGTEIVKFNDNKNDNNNNDRDNKDQENYNWKMYLKVKLVILQTSKALASTSSNIDIVGIISFLREGGGRAANSGASSVIGSFTVCTEASLHSPRRIKQLSS</sequence>
<evidence type="ECO:0000256" key="1">
    <source>
        <dbReference type="SAM" id="MobiDB-lite"/>
    </source>
</evidence>
<keyword evidence="3" id="KW-1185">Reference proteome</keyword>
<name>T1KRA9_TETUR</name>
<dbReference type="AlphaFoldDB" id="T1KRA9"/>
<reference evidence="3" key="1">
    <citation type="submission" date="2011-08" db="EMBL/GenBank/DDBJ databases">
        <authorList>
            <person name="Rombauts S."/>
        </authorList>
    </citation>
    <scope>NUCLEOTIDE SEQUENCE</scope>
    <source>
        <strain evidence="3">London</strain>
    </source>
</reference>
<dbReference type="HOGENOM" id="CLU_2280941_0_0_1"/>
<dbReference type="Proteomes" id="UP000015104">
    <property type="component" value="Unassembled WGS sequence"/>
</dbReference>
<feature type="region of interest" description="Disordered" evidence="1">
    <location>
        <begin position="1"/>
        <end position="25"/>
    </location>
</feature>